<evidence type="ECO:0000256" key="4">
    <source>
        <dbReference type="ARBA" id="ARBA00022692"/>
    </source>
</evidence>
<dbReference type="Pfam" id="PF00999">
    <property type="entry name" value="Na_H_Exchanger"/>
    <property type="match status" value="1"/>
</dbReference>
<keyword evidence="7 8" id="KW-0472">Membrane</keyword>
<dbReference type="PROSITE" id="PS51202">
    <property type="entry name" value="RCK_C"/>
    <property type="match status" value="1"/>
</dbReference>
<evidence type="ECO:0000256" key="3">
    <source>
        <dbReference type="ARBA" id="ARBA00022449"/>
    </source>
</evidence>
<keyword evidence="2" id="KW-0813">Transport</keyword>
<dbReference type="Gene3D" id="3.30.70.1450">
    <property type="entry name" value="Regulator of K+ conductance, C-terminal domain"/>
    <property type="match status" value="1"/>
</dbReference>
<dbReference type="Proteomes" id="UP001500124">
    <property type="component" value="Unassembled WGS sequence"/>
</dbReference>
<comment type="subcellular location">
    <subcellularLocation>
        <location evidence="1">Cell membrane</location>
        <topology evidence="1">Multi-pass membrane protein</topology>
    </subcellularLocation>
</comment>
<evidence type="ECO:0000256" key="2">
    <source>
        <dbReference type="ARBA" id="ARBA00022448"/>
    </source>
</evidence>
<evidence type="ECO:0000256" key="8">
    <source>
        <dbReference type="SAM" id="Phobius"/>
    </source>
</evidence>
<sequence>MAGLLTTAGGSATATAGQVALTFAEQMAVGAAVGLGGGWALKRFMQKVPLPNEGLYPLRTLAGAFVVYGTATAAHGSGFLAVFTAGILLGDARAPYKREIERFHAALSSLAEIVAFTLLGLSVPLGTFAAQGAWADGLILAALLVLVARPLAMAVLLWPLRLRAGERVFLAFAGLKGAVPILLGSFALSARLPHSQQMYDVVFVVVAFSVVVPGALVPTVARKCRIPMRAQELEPWALGVRLRDRPEGARRVVVEPGSPADGRAVGDLDLGEHVWVSLAIREGHLLPASGATRLEAGDEVLLLTDPEQARDPTGPFRP</sequence>
<feature type="transmembrane region" description="Helical" evidence="8">
    <location>
        <begin position="65"/>
        <end position="89"/>
    </location>
</feature>
<keyword evidence="4 8" id="KW-0812">Transmembrane</keyword>
<protein>
    <recommendedName>
        <fullName evidence="9">RCK C-terminal domain-containing protein</fullName>
    </recommendedName>
</protein>
<organism evidence="10 11">
    <name type="scientific">Streptomyces similanensis</name>
    <dbReference type="NCBI Taxonomy" id="1274988"/>
    <lineage>
        <taxon>Bacteria</taxon>
        <taxon>Bacillati</taxon>
        <taxon>Actinomycetota</taxon>
        <taxon>Actinomycetes</taxon>
        <taxon>Kitasatosporales</taxon>
        <taxon>Streptomycetaceae</taxon>
        <taxon>Streptomyces</taxon>
    </lineage>
</organism>
<comment type="caution">
    <text evidence="10">The sequence shown here is derived from an EMBL/GenBank/DDBJ whole genome shotgun (WGS) entry which is preliminary data.</text>
</comment>
<dbReference type="RefSeq" id="WP_345672703.1">
    <property type="nucleotide sequence ID" value="NZ_BAABKC010000149.1"/>
</dbReference>
<evidence type="ECO:0000313" key="10">
    <source>
        <dbReference type="EMBL" id="GAA5082503.1"/>
    </source>
</evidence>
<proteinExistence type="predicted"/>
<feature type="transmembrane region" description="Helical" evidence="8">
    <location>
        <begin position="201"/>
        <end position="221"/>
    </location>
</feature>
<keyword evidence="3" id="KW-0050">Antiport</keyword>
<evidence type="ECO:0000256" key="5">
    <source>
        <dbReference type="ARBA" id="ARBA00022989"/>
    </source>
</evidence>
<feature type="transmembrane region" description="Helical" evidence="8">
    <location>
        <begin position="137"/>
        <end position="157"/>
    </location>
</feature>
<evidence type="ECO:0000259" key="9">
    <source>
        <dbReference type="PROSITE" id="PS51202"/>
    </source>
</evidence>
<accession>A0ABP9LUK7</accession>
<name>A0ABP9LUK7_9ACTN</name>
<feature type="transmembrane region" description="Helical" evidence="8">
    <location>
        <begin position="169"/>
        <end position="189"/>
    </location>
</feature>
<evidence type="ECO:0000256" key="6">
    <source>
        <dbReference type="ARBA" id="ARBA00023065"/>
    </source>
</evidence>
<gene>
    <name evidence="10" type="ORF">GCM10023336_77360</name>
</gene>
<evidence type="ECO:0000256" key="7">
    <source>
        <dbReference type="ARBA" id="ARBA00023136"/>
    </source>
</evidence>
<dbReference type="Pfam" id="PF02080">
    <property type="entry name" value="TrkA_C"/>
    <property type="match status" value="1"/>
</dbReference>
<evidence type="ECO:0000256" key="1">
    <source>
        <dbReference type="ARBA" id="ARBA00004651"/>
    </source>
</evidence>
<dbReference type="InterPro" id="IPR006037">
    <property type="entry name" value="RCK_C"/>
</dbReference>
<evidence type="ECO:0000313" key="11">
    <source>
        <dbReference type="Proteomes" id="UP001500124"/>
    </source>
</evidence>
<keyword evidence="11" id="KW-1185">Reference proteome</keyword>
<reference evidence="11" key="1">
    <citation type="journal article" date="2019" name="Int. J. Syst. Evol. Microbiol.">
        <title>The Global Catalogue of Microorganisms (GCM) 10K type strain sequencing project: providing services to taxonomists for standard genome sequencing and annotation.</title>
        <authorList>
            <consortium name="The Broad Institute Genomics Platform"/>
            <consortium name="The Broad Institute Genome Sequencing Center for Infectious Disease"/>
            <person name="Wu L."/>
            <person name="Ma J."/>
        </authorList>
    </citation>
    <scope>NUCLEOTIDE SEQUENCE [LARGE SCALE GENOMIC DNA]</scope>
    <source>
        <strain evidence="11">JCM 18410</strain>
    </source>
</reference>
<keyword evidence="5 8" id="KW-1133">Transmembrane helix</keyword>
<dbReference type="EMBL" id="BAABKC010000149">
    <property type="protein sequence ID" value="GAA5082503.1"/>
    <property type="molecule type" value="Genomic_DNA"/>
</dbReference>
<dbReference type="InterPro" id="IPR006153">
    <property type="entry name" value="Cation/H_exchanger_TM"/>
</dbReference>
<feature type="transmembrane region" description="Helical" evidence="8">
    <location>
        <begin position="110"/>
        <end position="131"/>
    </location>
</feature>
<keyword evidence="6" id="KW-0406">Ion transport</keyword>
<feature type="domain" description="RCK C-terminal" evidence="9">
    <location>
        <begin position="237"/>
        <end position="318"/>
    </location>
</feature>
<dbReference type="PANTHER" id="PTHR32507:SF7">
    <property type="entry name" value="K(+)_H(+) ANTIPORTER NHAP2"/>
    <property type="match status" value="1"/>
</dbReference>
<dbReference type="InterPro" id="IPR036721">
    <property type="entry name" value="RCK_C_sf"/>
</dbReference>
<dbReference type="SUPFAM" id="SSF116726">
    <property type="entry name" value="TrkA C-terminal domain-like"/>
    <property type="match status" value="1"/>
</dbReference>
<dbReference type="PANTHER" id="PTHR32507">
    <property type="entry name" value="NA(+)/H(+) ANTIPORTER 1"/>
    <property type="match status" value="1"/>
</dbReference>